<accession>A0A2K3PMY2</accession>
<reference evidence="1 2" key="1">
    <citation type="journal article" date="2014" name="Am. J. Bot.">
        <title>Genome assembly and annotation for red clover (Trifolium pratense; Fabaceae).</title>
        <authorList>
            <person name="Istvanek J."/>
            <person name="Jaros M."/>
            <person name="Krenek A."/>
            <person name="Repkova J."/>
        </authorList>
    </citation>
    <scope>NUCLEOTIDE SEQUENCE [LARGE SCALE GENOMIC DNA]</scope>
    <source>
        <strain evidence="2">cv. Tatra</strain>
        <tissue evidence="1">Young leaves</tissue>
    </source>
</reference>
<name>A0A2K3PMY2_TRIPR</name>
<organism evidence="1 2">
    <name type="scientific">Trifolium pratense</name>
    <name type="common">Red clover</name>
    <dbReference type="NCBI Taxonomy" id="57577"/>
    <lineage>
        <taxon>Eukaryota</taxon>
        <taxon>Viridiplantae</taxon>
        <taxon>Streptophyta</taxon>
        <taxon>Embryophyta</taxon>
        <taxon>Tracheophyta</taxon>
        <taxon>Spermatophyta</taxon>
        <taxon>Magnoliopsida</taxon>
        <taxon>eudicotyledons</taxon>
        <taxon>Gunneridae</taxon>
        <taxon>Pentapetalae</taxon>
        <taxon>rosids</taxon>
        <taxon>fabids</taxon>
        <taxon>Fabales</taxon>
        <taxon>Fabaceae</taxon>
        <taxon>Papilionoideae</taxon>
        <taxon>50 kb inversion clade</taxon>
        <taxon>NPAAA clade</taxon>
        <taxon>Hologalegina</taxon>
        <taxon>IRL clade</taxon>
        <taxon>Trifolieae</taxon>
        <taxon>Trifolium</taxon>
    </lineage>
</organism>
<dbReference type="AlphaFoldDB" id="A0A2K3PMY2"/>
<evidence type="ECO:0000313" key="1">
    <source>
        <dbReference type="EMBL" id="PNY16656.1"/>
    </source>
</evidence>
<comment type="caution">
    <text evidence="1">The sequence shown here is derived from an EMBL/GenBank/DDBJ whole genome shotgun (WGS) entry which is preliminary data.</text>
</comment>
<evidence type="ECO:0000313" key="2">
    <source>
        <dbReference type="Proteomes" id="UP000236291"/>
    </source>
</evidence>
<feature type="non-terminal residue" evidence="1">
    <location>
        <position position="1"/>
    </location>
</feature>
<reference evidence="1 2" key="2">
    <citation type="journal article" date="2017" name="Front. Plant Sci.">
        <title>Gene Classification and Mining of Molecular Markers Useful in Red Clover (Trifolium pratense) Breeding.</title>
        <authorList>
            <person name="Istvanek J."/>
            <person name="Dluhosova J."/>
            <person name="Dluhos P."/>
            <person name="Patkova L."/>
            <person name="Nedelnik J."/>
            <person name="Repkova J."/>
        </authorList>
    </citation>
    <scope>NUCLEOTIDE SEQUENCE [LARGE SCALE GENOMIC DNA]</scope>
    <source>
        <strain evidence="2">cv. Tatra</strain>
        <tissue evidence="1">Young leaves</tissue>
    </source>
</reference>
<dbReference type="EMBL" id="ASHM01008706">
    <property type="protein sequence ID" value="PNY16656.1"/>
    <property type="molecule type" value="Genomic_DNA"/>
</dbReference>
<protein>
    <submittedName>
        <fullName evidence="1">Uncharacterized protein</fullName>
    </submittedName>
</protein>
<gene>
    <name evidence="1" type="ORF">L195_g013381</name>
</gene>
<sequence>SFSPFEMLEGAKSIGAGAATIASAGAAVGVVPEDEAPSNGGKEEWRGAAYAVRRQELSSLDKFPRPDRGLGGVRIEDSLNRVSLPIELQRFWSGSRSLIKNRSSYIISILLFNGKLSNDKFSSAGKQSFTDMGAYSAVAGLVSISFPYDFEKGMDREEGSRVSFSWCQHRNGSCLNGCLFPLLNQPKLELGAATISTGYHKEGKRGGADEIISEFFPADDPERTCSKDFTELGGTLVGIPREMRSEVTILGADVPAGYGSSGEAERAYLPLVRSPERSCLVSQWQAEERDIIANREERKRSKHPILIFSLSRSKNHSYQCISKADPESSSFARMGITAALTCRYEVP</sequence>
<proteinExistence type="predicted"/>
<dbReference type="Proteomes" id="UP000236291">
    <property type="component" value="Unassembled WGS sequence"/>
</dbReference>